<proteinExistence type="predicted"/>
<dbReference type="STRING" id="390807.SAMN04488095_2723"/>
<evidence type="ECO:0000256" key="1">
    <source>
        <dbReference type="SAM" id="SignalP"/>
    </source>
</evidence>
<dbReference type="RefSeq" id="WP_092781686.1">
    <property type="nucleotide sequence ID" value="NZ_FORA01000003.1"/>
</dbReference>
<feature type="chain" id="PRO_5011762028" evidence="1">
    <location>
        <begin position="20"/>
        <end position="231"/>
    </location>
</feature>
<dbReference type="Pfam" id="PF14247">
    <property type="entry name" value="DUF4344"/>
    <property type="match status" value="1"/>
</dbReference>
<dbReference type="OrthoDB" id="935695at2"/>
<name>A0A1I3QYP1_9RHOB</name>
<reference evidence="2 3" key="1">
    <citation type="submission" date="2016-10" db="EMBL/GenBank/DDBJ databases">
        <authorList>
            <person name="de Groot N.N."/>
        </authorList>
    </citation>
    <scope>NUCLEOTIDE SEQUENCE [LARGE SCALE GENOMIC DNA]</scope>
    <source>
        <strain evidence="2 3">DSM 19073</strain>
    </source>
</reference>
<feature type="signal peptide" evidence="1">
    <location>
        <begin position="1"/>
        <end position="19"/>
    </location>
</feature>
<sequence>MFRVLFLLVAGLGAMPASADFVLNNLRYTLYHELGHALIDQYRVPIFGPEENAADSFGFVYADRVHDETEMADLIRDVVRLGRAEAAEELFDPWSEYMPGNQRTARAICLYFGLNPGERGHLARALGMRPDDERFCIEAATSNRRAWEAVLEQARPVGGAPGTLVSSGQGKALRLLAPDIERINRTIALPRRTPLTVETCGQDNAYYYHYDDRMVICSEMEDVLRTRARQP</sequence>
<keyword evidence="1" id="KW-0732">Signal</keyword>
<dbReference type="EMBL" id="FORA01000003">
    <property type="protein sequence ID" value="SFJ39188.1"/>
    <property type="molecule type" value="Genomic_DNA"/>
</dbReference>
<gene>
    <name evidence="2" type="ORF">SAMN04488095_2723</name>
</gene>
<dbReference type="AlphaFoldDB" id="A0A1I3QYP1"/>
<dbReference type="Proteomes" id="UP000199110">
    <property type="component" value="Unassembled WGS sequence"/>
</dbReference>
<organism evidence="2 3">
    <name type="scientific">Jannaschia pohangensis</name>
    <dbReference type="NCBI Taxonomy" id="390807"/>
    <lineage>
        <taxon>Bacteria</taxon>
        <taxon>Pseudomonadati</taxon>
        <taxon>Pseudomonadota</taxon>
        <taxon>Alphaproteobacteria</taxon>
        <taxon>Rhodobacterales</taxon>
        <taxon>Roseobacteraceae</taxon>
        <taxon>Jannaschia</taxon>
    </lineage>
</organism>
<evidence type="ECO:0000313" key="2">
    <source>
        <dbReference type="EMBL" id="SFJ39188.1"/>
    </source>
</evidence>
<protein>
    <submittedName>
        <fullName evidence="2">Putative metallopeptidase</fullName>
    </submittedName>
</protein>
<dbReference type="InterPro" id="IPR025644">
    <property type="entry name" value="DUF4344"/>
</dbReference>
<keyword evidence="3" id="KW-1185">Reference proteome</keyword>
<evidence type="ECO:0000313" key="3">
    <source>
        <dbReference type="Proteomes" id="UP000199110"/>
    </source>
</evidence>
<accession>A0A1I3QYP1</accession>